<evidence type="ECO:0000313" key="1">
    <source>
        <dbReference type="EMBL" id="SDU36227.1"/>
    </source>
</evidence>
<dbReference type="Proteomes" id="UP000243232">
    <property type="component" value="Chromosome I"/>
</dbReference>
<gene>
    <name evidence="1" type="ORF">SAMN05216296_3319</name>
</gene>
<dbReference type="STRING" id="364197.SAMN05216296_3319"/>
<reference evidence="2" key="1">
    <citation type="submission" date="2016-10" db="EMBL/GenBank/DDBJ databases">
        <authorList>
            <person name="Varghese N."/>
            <person name="Submissions S."/>
        </authorList>
    </citation>
    <scope>NUCLEOTIDE SEQUENCE [LARGE SCALE GENOMIC DNA]</scope>
    <source>
        <strain evidence="2">DSM 17875</strain>
    </source>
</reference>
<evidence type="ECO:0000313" key="2">
    <source>
        <dbReference type="Proteomes" id="UP000243232"/>
    </source>
</evidence>
<keyword evidence="2" id="KW-1185">Reference proteome</keyword>
<dbReference type="AlphaFoldDB" id="A0A1H2HWI8"/>
<protein>
    <submittedName>
        <fullName evidence="1">Uncharacterized protein</fullName>
    </submittedName>
</protein>
<dbReference type="EMBL" id="LT629785">
    <property type="protein sequence ID" value="SDU36227.1"/>
    <property type="molecule type" value="Genomic_DNA"/>
</dbReference>
<organism evidence="1 2">
    <name type="scientific">Pseudomonas pohangensis</name>
    <dbReference type="NCBI Taxonomy" id="364197"/>
    <lineage>
        <taxon>Bacteria</taxon>
        <taxon>Pseudomonadati</taxon>
        <taxon>Pseudomonadota</taxon>
        <taxon>Gammaproteobacteria</taxon>
        <taxon>Pseudomonadales</taxon>
        <taxon>Pseudomonadaceae</taxon>
        <taxon>Pseudomonas</taxon>
    </lineage>
</organism>
<name>A0A1H2HWI8_9PSED</name>
<sequence>MNRGADKGNCRERPRHGLYALKIGGSWSNVLIQLPGPGLLGYGLAGLHNTRRGITLNTMRVNRAQDVLMSSPSNNNPVASPKWAQNLRRLNNWLLFDLGGGPRPMKLVTVINIQKYVTLQLQRSWWLGPFIF</sequence>
<proteinExistence type="predicted"/>
<accession>A0A1H2HWI8</accession>